<proteinExistence type="predicted"/>
<sequence>MPCGTGRAAPVVDDELGIVEKRAAGIGQHTVHSVSMSVLGPADALPAVVGPARFPAAFAVR</sequence>
<gene>
    <name evidence="1" type="ORF">FB471_0091</name>
</gene>
<evidence type="ECO:0000313" key="2">
    <source>
        <dbReference type="Proteomes" id="UP000320876"/>
    </source>
</evidence>
<name>A0A542DBM8_AMYCI</name>
<reference evidence="1 2" key="1">
    <citation type="submission" date="2019-06" db="EMBL/GenBank/DDBJ databases">
        <title>Sequencing the genomes of 1000 actinobacteria strains.</title>
        <authorList>
            <person name="Klenk H.-P."/>
        </authorList>
    </citation>
    <scope>NUCLEOTIDE SEQUENCE [LARGE SCALE GENOMIC DNA]</scope>
    <source>
        <strain evidence="1 2">DSM 45679</strain>
    </source>
</reference>
<dbReference type="EMBL" id="VFML01000001">
    <property type="protein sequence ID" value="TQJ00467.1"/>
    <property type="molecule type" value="Genomic_DNA"/>
</dbReference>
<comment type="caution">
    <text evidence="1">The sequence shown here is derived from an EMBL/GenBank/DDBJ whole genome shotgun (WGS) entry which is preliminary data.</text>
</comment>
<dbReference type="AlphaFoldDB" id="A0A542DBM8"/>
<dbReference type="Proteomes" id="UP000320876">
    <property type="component" value="Unassembled WGS sequence"/>
</dbReference>
<protein>
    <submittedName>
        <fullName evidence="1">Uncharacterized protein</fullName>
    </submittedName>
</protein>
<keyword evidence="2" id="KW-1185">Reference proteome</keyword>
<accession>A0A542DBM8</accession>
<organism evidence="1 2">
    <name type="scientific">Amycolatopsis cihanbeyliensis</name>
    <dbReference type="NCBI Taxonomy" id="1128664"/>
    <lineage>
        <taxon>Bacteria</taxon>
        <taxon>Bacillati</taxon>
        <taxon>Actinomycetota</taxon>
        <taxon>Actinomycetes</taxon>
        <taxon>Pseudonocardiales</taxon>
        <taxon>Pseudonocardiaceae</taxon>
        <taxon>Amycolatopsis</taxon>
    </lineage>
</organism>
<evidence type="ECO:0000313" key="1">
    <source>
        <dbReference type="EMBL" id="TQJ00467.1"/>
    </source>
</evidence>